<evidence type="ECO:0000313" key="2">
    <source>
        <dbReference type="EMBL" id="GAA4463421.1"/>
    </source>
</evidence>
<keyword evidence="1" id="KW-1133">Transmembrane helix</keyword>
<protein>
    <recommendedName>
        <fullName evidence="4">Proton-coupled thiamine transporter YuaJ</fullName>
    </recommendedName>
</protein>
<dbReference type="EMBL" id="BAABFA010000008">
    <property type="protein sequence ID" value="GAA4463421.1"/>
    <property type="molecule type" value="Genomic_DNA"/>
</dbReference>
<dbReference type="Pfam" id="PF20221">
    <property type="entry name" value="DUF6580"/>
    <property type="match status" value="1"/>
</dbReference>
<organism evidence="2 3">
    <name type="scientific">Nemorincola caseinilytica</name>
    <dbReference type="NCBI Taxonomy" id="2054315"/>
    <lineage>
        <taxon>Bacteria</taxon>
        <taxon>Pseudomonadati</taxon>
        <taxon>Bacteroidota</taxon>
        <taxon>Chitinophagia</taxon>
        <taxon>Chitinophagales</taxon>
        <taxon>Chitinophagaceae</taxon>
        <taxon>Nemorincola</taxon>
    </lineage>
</organism>
<evidence type="ECO:0000256" key="1">
    <source>
        <dbReference type="SAM" id="Phobius"/>
    </source>
</evidence>
<dbReference type="RefSeq" id="WP_345080002.1">
    <property type="nucleotide sequence ID" value="NZ_BAABFA010000008.1"/>
</dbReference>
<sequence>MKRNNTDLLIAFSLIFISAISRIVNAEMALPNFVPIAAISLFSGAILREKRSMAFLVPIMGQFLADAYFQFFTYIPGFYGVVDQLFTYAGIVGATSLGLFMKQKPLSILGFTLGASATFFLVSNFGYFARGWNGYNMQGFIKTYVDAIPFYKNSFIADMVGMVVLFGGHAIIGRKLAAHASKVRA</sequence>
<name>A0ABP8N969_9BACT</name>
<feature type="transmembrane region" description="Helical" evidence="1">
    <location>
        <begin position="85"/>
        <end position="101"/>
    </location>
</feature>
<feature type="transmembrane region" description="Helical" evidence="1">
    <location>
        <begin position="54"/>
        <end position="79"/>
    </location>
</feature>
<feature type="transmembrane region" description="Helical" evidence="1">
    <location>
        <begin position="7"/>
        <end position="24"/>
    </location>
</feature>
<feature type="transmembrane region" description="Helical" evidence="1">
    <location>
        <begin position="108"/>
        <end position="130"/>
    </location>
</feature>
<reference evidence="3" key="1">
    <citation type="journal article" date="2019" name="Int. J. Syst. Evol. Microbiol.">
        <title>The Global Catalogue of Microorganisms (GCM) 10K type strain sequencing project: providing services to taxonomists for standard genome sequencing and annotation.</title>
        <authorList>
            <consortium name="The Broad Institute Genomics Platform"/>
            <consortium name="The Broad Institute Genome Sequencing Center for Infectious Disease"/>
            <person name="Wu L."/>
            <person name="Ma J."/>
        </authorList>
    </citation>
    <scope>NUCLEOTIDE SEQUENCE [LARGE SCALE GENOMIC DNA]</scope>
    <source>
        <strain evidence="3">JCM 32105</strain>
    </source>
</reference>
<gene>
    <name evidence="2" type="ORF">GCM10023093_11830</name>
</gene>
<feature type="transmembrane region" description="Helical" evidence="1">
    <location>
        <begin position="150"/>
        <end position="172"/>
    </location>
</feature>
<keyword evidence="1" id="KW-0472">Membrane</keyword>
<evidence type="ECO:0000313" key="3">
    <source>
        <dbReference type="Proteomes" id="UP001500067"/>
    </source>
</evidence>
<dbReference type="InterPro" id="IPR046487">
    <property type="entry name" value="DUF6580"/>
</dbReference>
<evidence type="ECO:0008006" key="4">
    <source>
        <dbReference type="Google" id="ProtNLM"/>
    </source>
</evidence>
<proteinExistence type="predicted"/>
<dbReference type="Proteomes" id="UP001500067">
    <property type="component" value="Unassembled WGS sequence"/>
</dbReference>
<comment type="caution">
    <text evidence="2">The sequence shown here is derived from an EMBL/GenBank/DDBJ whole genome shotgun (WGS) entry which is preliminary data.</text>
</comment>
<accession>A0ABP8N969</accession>
<feature type="transmembrane region" description="Helical" evidence="1">
    <location>
        <begin position="30"/>
        <end position="47"/>
    </location>
</feature>
<keyword evidence="1" id="KW-0812">Transmembrane</keyword>
<keyword evidence="3" id="KW-1185">Reference proteome</keyword>